<accession>A0AAN0MB94</accession>
<dbReference type="PANTHER" id="PTHR42834">
    <property type="entry name" value="ENDONUCLEASE/EXONUCLEASE/PHOSPHATASE FAMILY PROTEIN (AFU_ORTHOLOGUE AFUA_3G09210)"/>
    <property type="match status" value="1"/>
</dbReference>
<evidence type="ECO:0000259" key="7">
    <source>
        <dbReference type="Pfam" id="PF03372"/>
    </source>
</evidence>
<evidence type="ECO:0000256" key="6">
    <source>
        <dbReference type="SAM" id="MobiDB-lite"/>
    </source>
</evidence>
<dbReference type="Pfam" id="PF00353">
    <property type="entry name" value="HemolysinCabind"/>
    <property type="match status" value="3"/>
</dbReference>
<dbReference type="InterPro" id="IPR011048">
    <property type="entry name" value="Haem_d1_sf"/>
</dbReference>
<dbReference type="SUPFAM" id="SSF50974">
    <property type="entry name" value="Nitrous oxide reductase, N-terminal domain"/>
    <property type="match status" value="1"/>
</dbReference>
<keyword evidence="10" id="KW-1185">Reference proteome</keyword>
<evidence type="ECO:0000256" key="1">
    <source>
        <dbReference type="ARBA" id="ARBA00004370"/>
    </source>
</evidence>
<dbReference type="InterPro" id="IPR005135">
    <property type="entry name" value="Endo/exonuclease/phosphatase"/>
</dbReference>
<dbReference type="GO" id="GO:0016020">
    <property type="term" value="C:membrane"/>
    <property type="evidence" value="ECO:0007669"/>
    <property type="project" value="UniProtKB-SubCell"/>
</dbReference>
<protein>
    <submittedName>
        <fullName evidence="9">Choice-of-anchor I family protein</fullName>
    </submittedName>
</protein>
<dbReference type="InterPro" id="IPR011049">
    <property type="entry name" value="Serralysin-like_metalloprot_C"/>
</dbReference>
<dbReference type="SUPFAM" id="SSF56219">
    <property type="entry name" value="DNase I-like"/>
    <property type="match status" value="1"/>
</dbReference>
<dbReference type="RefSeq" id="WP_373634814.1">
    <property type="nucleotide sequence ID" value="NZ_CP151767.2"/>
</dbReference>
<feature type="domain" description="Endonuclease/exonuclease/phosphatase" evidence="7">
    <location>
        <begin position="826"/>
        <end position="1111"/>
    </location>
</feature>
<feature type="domain" description="Choice-of-anchor I" evidence="8">
    <location>
        <begin position="57"/>
        <end position="532"/>
    </location>
</feature>
<keyword evidence="5" id="KW-0472">Membrane</keyword>
<dbReference type="PRINTS" id="PR01488">
    <property type="entry name" value="RTXTOXINA"/>
</dbReference>
<dbReference type="InterPro" id="IPR001343">
    <property type="entry name" value="Hemolysn_Ca-bd"/>
</dbReference>
<feature type="compositionally biased region" description="Polar residues" evidence="6">
    <location>
        <begin position="1"/>
        <end position="13"/>
    </location>
</feature>
<dbReference type="Gene3D" id="2.150.10.10">
    <property type="entry name" value="Serralysin-like metalloprotease, C-terminal"/>
    <property type="match status" value="1"/>
</dbReference>
<feature type="region of interest" description="Disordered" evidence="6">
    <location>
        <begin position="415"/>
        <end position="440"/>
    </location>
</feature>
<keyword evidence="3" id="KW-0677">Repeat</keyword>
<feature type="region of interest" description="Disordered" evidence="6">
    <location>
        <begin position="1"/>
        <end position="30"/>
    </location>
</feature>
<dbReference type="PROSITE" id="PS00330">
    <property type="entry name" value="HEMOLYSIN_CALCIUM"/>
    <property type="match status" value="1"/>
</dbReference>
<keyword evidence="4" id="KW-0843">Virulence</keyword>
<evidence type="ECO:0000256" key="2">
    <source>
        <dbReference type="ARBA" id="ARBA00022656"/>
    </source>
</evidence>
<dbReference type="InterPro" id="IPR011045">
    <property type="entry name" value="N2O_reductase_N"/>
</dbReference>
<dbReference type="KEGG" id="yrh:AABB31_06370"/>
<evidence type="ECO:0000256" key="4">
    <source>
        <dbReference type="ARBA" id="ARBA00023026"/>
    </source>
</evidence>
<dbReference type="InterPro" id="IPR018511">
    <property type="entry name" value="Hemolysin-typ_Ca-bd_CS"/>
</dbReference>
<dbReference type="Gene3D" id="2.130.10.10">
    <property type="entry name" value="YVTN repeat-like/Quinoprotein amine dehydrogenase"/>
    <property type="match status" value="1"/>
</dbReference>
<dbReference type="CDD" id="cd04486">
    <property type="entry name" value="YhcR_OBF_like"/>
    <property type="match status" value="1"/>
</dbReference>
<dbReference type="PANTHER" id="PTHR42834:SF1">
    <property type="entry name" value="ENDONUCLEASE_EXONUCLEASE_PHOSPHATASE FAMILY PROTEIN (AFU_ORTHOLOGUE AFUA_3G09210)"/>
    <property type="match status" value="1"/>
</dbReference>
<dbReference type="SUPFAM" id="SSF51004">
    <property type="entry name" value="C-terminal (heme d1) domain of cytochrome cd1-nitrite reductase"/>
    <property type="match status" value="1"/>
</dbReference>
<dbReference type="InterPro" id="IPR015943">
    <property type="entry name" value="WD40/YVTN_repeat-like_dom_sf"/>
</dbReference>
<sequence length="1294" mass="134799">MTNEQQTMQTSDLAGQDDPRVRNLALPENDAGAPVATESLGFAIAAEFQGEGEAPDDAEGASEVVVHEDGKLYVTNGARDRIDIFDIAANAQAGSIDLSALDGFDSVQSVAVSNGVVAVAISRPNITRDLFGETVELSQPGFVALFDAATGALLSTVDVGNLPDQLTFNADGSQLLVAGEGEKNADTESDDNPLGTVAIIDTTNPAAPAATILDFTQFNGLEDRARDAGIRIQQGVSLAEDVEPEYIAISPDGTQAFVSLQESNAIATIDLTSGAIVDIFSLGTVDFSSESKIDADDNGVVNITNFDNLVGFRMADAIAAFELNGQTYIATANEGDSRDFDEDRVADLAADGLLDPAVDITGLERLEVSTVDGDTDGDGDIDVLHTFSSRSFSIFDAAGNLVFDSGPQFEQIIASRAPERFNDDDGDDGEDRSDAKGPEPEAIIIGEVGDATYAFIGLERDSGIMIYDISDPANSTFVNYIPPAFVDTTAAGDVARHGPETIAFIPAEDSTSGNAQIAVAYEISGSTIVYDIIPATPTLTIPEIQGAGHISAFVGDDVITSGIVTAIDGAGFYVQDPEGDGDTATSDAIFVFTGFGNTDGVAIGDAVRLQGTVGEFIPGGAASGNLSTTQLSNVEIDVLSSGNALPDAVLIGAAGRNPPSEIVISDGELPVNLQDDPGVFNPETDAIDFYESLEGMLATVYNPVAISATNRFGETWVVADDGANVTSPNGGLNDRGGLNLNADADGLGDLNPERIQIQFDADLLPDGFDPADINLGDDLSNITGVIDYGFGNYEVRVTELFAVETPSANVAEITEVVGGDDRLSVATYNVLNVTAAEADGDADQIAQLALQIVENLGTPDILALQEIQDDSGVADDGTLGADATLQAIADAIVAAGGPRYEFVSAVVDEDGENGGVPGGNIRNAFLWNADRVALKDVQTLESDILAEYGVSNADAFAGSRDPLLGVFEFNGHDVTLINNHFSSRFGSTPIFGAEQPFLQAGEDAREQQALAINQVVDALLAADPDANVSVLGDLNTFEFTDELAEDLPGTGDEKVLTNLIDALPGDEAYTFVFQGNSQVLDHVFVTDNLLDGAQVDVVHVNNDFADFASDHEPVVATFLLEQADDLFLVGDRRANVLTGEGGDDIILGLRGRDTLSGGNGDDLIFAGRGRDSVDGGDGDDHLFGGRGADALFGGDGDDLIFGGRGRDNVTGGEGDDTLFGGRGADTFIFAGSFGDDVIEDFNARQDTLAFIDLEDSDIAFADTIHGTEITLTGASEGSVTLIGVFGFGDDDLIA</sequence>
<evidence type="ECO:0000256" key="5">
    <source>
        <dbReference type="ARBA" id="ARBA00023136"/>
    </source>
</evidence>
<dbReference type="PRINTS" id="PR00313">
    <property type="entry name" value="CABNDNGRPT"/>
</dbReference>
<dbReference type="Pfam" id="PF03372">
    <property type="entry name" value="Exo_endo_phos"/>
    <property type="match status" value="1"/>
</dbReference>
<evidence type="ECO:0000256" key="3">
    <source>
        <dbReference type="ARBA" id="ARBA00022737"/>
    </source>
</evidence>
<dbReference type="Proteomes" id="UP001470809">
    <property type="component" value="Chromosome"/>
</dbReference>
<dbReference type="GO" id="GO:0005509">
    <property type="term" value="F:calcium ion binding"/>
    <property type="evidence" value="ECO:0007669"/>
    <property type="project" value="InterPro"/>
</dbReference>
<dbReference type="Pfam" id="PF22494">
    <property type="entry name" value="choice_anch_I"/>
    <property type="match status" value="1"/>
</dbReference>
<dbReference type="GO" id="GO:0005576">
    <property type="term" value="C:extracellular region"/>
    <property type="evidence" value="ECO:0007669"/>
    <property type="project" value="InterPro"/>
</dbReference>
<keyword evidence="2" id="KW-0800">Toxin</keyword>
<gene>
    <name evidence="9" type="ORF">AABB31_06370</name>
</gene>
<dbReference type="InterPro" id="IPR036691">
    <property type="entry name" value="Endo/exonu/phosph_ase_sf"/>
</dbReference>
<dbReference type="SUPFAM" id="SSF51120">
    <property type="entry name" value="beta-Roll"/>
    <property type="match status" value="1"/>
</dbReference>
<dbReference type="InterPro" id="IPR003995">
    <property type="entry name" value="RTX_toxin_determinant-A"/>
</dbReference>
<name>A0AAN0MB94_9RHOB</name>
<dbReference type="Gene3D" id="3.60.10.10">
    <property type="entry name" value="Endonuclease/exonuclease/phosphatase"/>
    <property type="match status" value="1"/>
</dbReference>
<reference evidence="9" key="1">
    <citation type="submission" date="2024-08" db="EMBL/GenBank/DDBJ databases">
        <title>Phylogenomic analyses of a clade within the roseobacter group suggest taxonomic reassignments of species of the genera Aestuariivita, Citreicella, Loktanella, Nautella, Pelagibaca, Ruegeria, Thalassobius, Thiobacimonas and Tropicibacter, and the proposal o.</title>
        <authorList>
            <person name="Jeon C.O."/>
        </authorList>
    </citation>
    <scope>NUCLEOTIDE SEQUENCE</scope>
    <source>
        <strain evidence="9">SS1-5</strain>
    </source>
</reference>
<evidence type="ECO:0000313" key="9">
    <source>
        <dbReference type="EMBL" id="WZU68511.2"/>
    </source>
</evidence>
<dbReference type="GO" id="GO:0003824">
    <property type="term" value="F:catalytic activity"/>
    <property type="evidence" value="ECO:0007669"/>
    <property type="project" value="InterPro"/>
</dbReference>
<comment type="subcellular location">
    <subcellularLocation>
        <location evidence="1">Membrane</location>
    </subcellularLocation>
</comment>
<proteinExistence type="predicted"/>
<dbReference type="InterPro" id="IPR055188">
    <property type="entry name" value="Choice_anch_I"/>
</dbReference>
<dbReference type="EMBL" id="CP151767">
    <property type="protein sequence ID" value="WZU68511.2"/>
    <property type="molecule type" value="Genomic_DNA"/>
</dbReference>
<dbReference type="NCBIfam" id="NF038117">
    <property type="entry name" value="choice_anch_I"/>
    <property type="match status" value="1"/>
</dbReference>
<evidence type="ECO:0000259" key="8">
    <source>
        <dbReference type="Pfam" id="PF22494"/>
    </source>
</evidence>
<evidence type="ECO:0000313" key="10">
    <source>
        <dbReference type="Proteomes" id="UP001470809"/>
    </source>
</evidence>
<organism evidence="9 10">
    <name type="scientific">Yoonia rhodophyticola</name>
    <dbReference type="NCBI Taxonomy" id="3137370"/>
    <lineage>
        <taxon>Bacteria</taxon>
        <taxon>Pseudomonadati</taxon>
        <taxon>Pseudomonadota</taxon>
        <taxon>Alphaproteobacteria</taxon>
        <taxon>Rhodobacterales</taxon>
        <taxon>Paracoccaceae</taxon>
        <taxon>Yoonia</taxon>
    </lineage>
</organism>
<dbReference type="GO" id="GO:0090729">
    <property type="term" value="F:toxin activity"/>
    <property type="evidence" value="ECO:0007669"/>
    <property type="project" value="UniProtKB-KW"/>
</dbReference>